<dbReference type="AlphaFoldDB" id="A0AA43XN43"/>
<evidence type="ECO:0000313" key="3">
    <source>
        <dbReference type="Proteomes" id="UP000449710"/>
    </source>
</evidence>
<proteinExistence type="predicted"/>
<dbReference type="RefSeq" id="WP_160723265.1">
    <property type="nucleotide sequence ID" value="NZ_SUMG01000028.1"/>
</dbReference>
<protein>
    <submittedName>
        <fullName evidence="2">IS21 family transposase</fullName>
    </submittedName>
</protein>
<name>A0AA43XN43_9CLOT</name>
<dbReference type="InterPro" id="IPR012337">
    <property type="entry name" value="RNaseH-like_sf"/>
</dbReference>
<accession>A0AA43XN43</accession>
<dbReference type="Proteomes" id="UP000449710">
    <property type="component" value="Unassembled WGS sequence"/>
</dbReference>
<evidence type="ECO:0000313" key="2">
    <source>
        <dbReference type="EMBL" id="NBG89521.1"/>
    </source>
</evidence>
<gene>
    <name evidence="2" type="ORF">ISALK_13580</name>
</gene>
<sequence>MLLPYLKRQDIKEYLSKGFSYQKTMQLLNVSRNAVTRMKEETKMELITIRHDDPVYDPAVQQVMQRILVLSRMQVRGINRKQKKRLSSKEIYHILNKETFKISLNKTRELFSYIKNQGEQAYLHIHHPPGEYVEFDYGQLRLPFPHEDRIVYFAVFTFPYSNFDFCYVSLKQDSKAFVDGFNAFVKKIGKVPPKVVFDNMKIAKDHRTEKKNATVSKMLKELSNHYSFEVQFCTPYSPWQKGGVENSVKRLKKDFIKYNIGTYSDLEEVRNFVDERLKKRNESMHPVKNDTRVNLLDHELPHFNTLPKKPFIYAKEIQRTVSSHGFITYNYSKYEVGTAYKGNRLNIRITDQKIYILGRQREVLAKYNLTKEKGTTRFRIWYSLKKIASKPNHFIKSLEYKSMPKFLKILFQHAFKENPKHFSAFMSLLFGQPKNLIKKYCKRKQIHYNQLTSEELLNLVL</sequence>
<dbReference type="SUPFAM" id="SSF53098">
    <property type="entry name" value="Ribonuclease H-like"/>
    <property type="match status" value="1"/>
</dbReference>
<organism evidence="2 3">
    <name type="scientific">Isachenkonia alkalipeptolytica</name>
    <dbReference type="NCBI Taxonomy" id="2565777"/>
    <lineage>
        <taxon>Bacteria</taxon>
        <taxon>Bacillati</taxon>
        <taxon>Bacillota</taxon>
        <taxon>Clostridia</taxon>
        <taxon>Eubacteriales</taxon>
        <taxon>Clostridiaceae</taxon>
        <taxon>Isachenkonia</taxon>
    </lineage>
</organism>
<dbReference type="NCBIfam" id="NF033546">
    <property type="entry name" value="transpos_IS21"/>
    <property type="match status" value="1"/>
</dbReference>
<reference evidence="2 3" key="1">
    <citation type="submission" date="2019-04" db="EMBL/GenBank/DDBJ databases">
        <title>Isachenkonia alkalipeptolytica gen. nov. sp. nov. a new anaerobic, alkiliphilic organothrophic bacterium capable to reduce synthesized ferrihydrite isolated from a soda lake.</title>
        <authorList>
            <person name="Toshchakov S.V."/>
            <person name="Zavarzina D.G."/>
            <person name="Zhilina T.N."/>
            <person name="Kostrikina N.A."/>
            <person name="Kublanov I.V."/>
        </authorList>
    </citation>
    <scope>NUCLEOTIDE SEQUENCE [LARGE SCALE GENOMIC DNA]</scope>
    <source>
        <strain evidence="2 3">Z-1701</strain>
    </source>
</reference>
<evidence type="ECO:0000259" key="1">
    <source>
        <dbReference type="PROSITE" id="PS50994"/>
    </source>
</evidence>
<dbReference type="EMBL" id="SUMG01000028">
    <property type="protein sequence ID" value="NBG89521.1"/>
    <property type="molecule type" value="Genomic_DNA"/>
</dbReference>
<dbReference type="GO" id="GO:0015074">
    <property type="term" value="P:DNA integration"/>
    <property type="evidence" value="ECO:0007669"/>
    <property type="project" value="InterPro"/>
</dbReference>
<dbReference type="Gene3D" id="3.30.420.10">
    <property type="entry name" value="Ribonuclease H-like superfamily/Ribonuclease H"/>
    <property type="match status" value="1"/>
</dbReference>
<dbReference type="InterPro" id="IPR036397">
    <property type="entry name" value="RNaseH_sf"/>
</dbReference>
<dbReference type="PROSITE" id="PS50994">
    <property type="entry name" value="INTEGRASE"/>
    <property type="match status" value="1"/>
</dbReference>
<comment type="caution">
    <text evidence="2">The sequence shown here is derived from an EMBL/GenBank/DDBJ whole genome shotgun (WGS) entry which is preliminary data.</text>
</comment>
<feature type="domain" description="Integrase catalytic" evidence="1">
    <location>
        <begin position="125"/>
        <end position="300"/>
    </location>
</feature>
<dbReference type="PANTHER" id="PTHR35004">
    <property type="entry name" value="TRANSPOSASE RV3428C-RELATED"/>
    <property type="match status" value="1"/>
</dbReference>
<dbReference type="InterPro" id="IPR001584">
    <property type="entry name" value="Integrase_cat-core"/>
</dbReference>
<dbReference type="PANTHER" id="PTHR35004:SF7">
    <property type="entry name" value="INTEGRASE PROTEIN"/>
    <property type="match status" value="1"/>
</dbReference>
<dbReference type="GO" id="GO:0003676">
    <property type="term" value="F:nucleic acid binding"/>
    <property type="evidence" value="ECO:0007669"/>
    <property type="project" value="InterPro"/>
</dbReference>
<keyword evidence="3" id="KW-1185">Reference proteome</keyword>